<reference evidence="1 2" key="1">
    <citation type="journal article" date="2018" name="Mol. Biol. Evol.">
        <title>Broad Genomic Sampling Reveals a Smut Pathogenic Ancestry of the Fungal Clade Ustilaginomycotina.</title>
        <authorList>
            <person name="Kijpornyongpan T."/>
            <person name="Mondo S.J."/>
            <person name="Barry K."/>
            <person name="Sandor L."/>
            <person name="Lee J."/>
            <person name="Lipzen A."/>
            <person name="Pangilinan J."/>
            <person name="LaButti K."/>
            <person name="Hainaut M."/>
            <person name="Henrissat B."/>
            <person name="Grigoriev I.V."/>
            <person name="Spatafora J.W."/>
            <person name="Aime M.C."/>
        </authorList>
    </citation>
    <scope>NUCLEOTIDE SEQUENCE [LARGE SCALE GENOMIC DNA]</scope>
    <source>
        <strain evidence="1 2">SA 807</strain>
    </source>
</reference>
<accession>A0ACD0NLJ8</accession>
<keyword evidence="2" id="KW-1185">Reference proteome</keyword>
<protein>
    <submittedName>
        <fullName evidence="1">Uncharacterized protein</fullName>
    </submittedName>
</protein>
<organism evidence="1 2">
    <name type="scientific">Violaceomyces palustris</name>
    <dbReference type="NCBI Taxonomy" id="1673888"/>
    <lineage>
        <taxon>Eukaryota</taxon>
        <taxon>Fungi</taxon>
        <taxon>Dikarya</taxon>
        <taxon>Basidiomycota</taxon>
        <taxon>Ustilaginomycotina</taxon>
        <taxon>Ustilaginomycetes</taxon>
        <taxon>Violaceomycetales</taxon>
        <taxon>Violaceomycetaceae</taxon>
        <taxon>Violaceomyces</taxon>
    </lineage>
</organism>
<name>A0ACD0NLJ8_9BASI</name>
<dbReference type="EMBL" id="KZ820778">
    <property type="protein sequence ID" value="PWN46686.1"/>
    <property type="molecule type" value="Genomic_DNA"/>
</dbReference>
<evidence type="ECO:0000313" key="1">
    <source>
        <dbReference type="EMBL" id="PWN46686.1"/>
    </source>
</evidence>
<proteinExistence type="predicted"/>
<sequence length="215" mass="23154">MAAIKQQGSPSDDSYIELASDSSQNGNNGAGLPFRSLTISSSAKNQLRIRVPAQPYDAWVAAEVLREEFQGYLQSKPKQDDVVEVEEEEDQVADASKGLSEARVSLAAEFLGFVAARVAGPLKSSSYELGLLQSAWLHFHQEFLGDSQNVHLLASSLDAESRVSVLRSYYDALVQLEASDKVTPSLRQPKLIELAASGSAQIHAVFGGQGTNEVS</sequence>
<evidence type="ECO:0000313" key="2">
    <source>
        <dbReference type="Proteomes" id="UP000245626"/>
    </source>
</evidence>
<gene>
    <name evidence="1" type="ORF">IE53DRAFT_14180</name>
</gene>
<dbReference type="Proteomes" id="UP000245626">
    <property type="component" value="Unassembled WGS sequence"/>
</dbReference>